<evidence type="ECO:0000313" key="1">
    <source>
        <dbReference type="EMBL" id="RFA12469.1"/>
    </source>
</evidence>
<dbReference type="RefSeq" id="WP_116412566.1">
    <property type="nucleotide sequence ID" value="NZ_NBXB01000041.1"/>
</dbReference>
<accession>A0A3E0VSH3</accession>
<comment type="caution">
    <text evidence="1">The sequence shown here is derived from an EMBL/GenBank/DDBJ whole genome shotgun (WGS) entry which is preliminary data.</text>
</comment>
<dbReference type="Proteomes" id="UP000256541">
    <property type="component" value="Unassembled WGS sequence"/>
</dbReference>
<dbReference type="EMBL" id="NBXB01000041">
    <property type="protein sequence ID" value="RFA12469.1"/>
    <property type="molecule type" value="Genomic_DNA"/>
</dbReference>
<dbReference type="OrthoDB" id="3577648at2"/>
<sequence>MKVHHSALKHGIEPADSIAAAAGGLFSIDLEEGNPSRQLRLGFDTTGQLLELVVLTFDNKRELIIHSMKARKAYYDLLD</sequence>
<proteinExistence type="predicted"/>
<dbReference type="AlphaFoldDB" id="A0A3E0VSH3"/>
<name>A0A3E0VSH3_9MICO</name>
<reference evidence="1 2" key="1">
    <citation type="submission" date="2017-04" db="EMBL/GenBank/DDBJ databases">
        <title>Comparative genome analysis of Subtercola boreus.</title>
        <authorList>
            <person name="Cho Y.-J."/>
            <person name="Cho A."/>
            <person name="Kim O.-S."/>
            <person name="Lee J.-I."/>
        </authorList>
    </citation>
    <scope>NUCLEOTIDE SEQUENCE [LARGE SCALE GENOMIC DNA]</scope>
    <source>
        <strain evidence="1 2">P27479</strain>
    </source>
</reference>
<protein>
    <submittedName>
        <fullName evidence="1">Toxin</fullName>
    </submittedName>
</protein>
<gene>
    <name evidence="1" type="ORF">B7R22_15200</name>
</gene>
<evidence type="ECO:0000313" key="2">
    <source>
        <dbReference type="Proteomes" id="UP000256541"/>
    </source>
</evidence>
<organism evidence="1 2">
    <name type="scientific">Subtercola boreus</name>
    <dbReference type="NCBI Taxonomy" id="120213"/>
    <lineage>
        <taxon>Bacteria</taxon>
        <taxon>Bacillati</taxon>
        <taxon>Actinomycetota</taxon>
        <taxon>Actinomycetes</taxon>
        <taxon>Micrococcales</taxon>
        <taxon>Microbacteriaceae</taxon>
        <taxon>Subtercola</taxon>
    </lineage>
</organism>